<name>A0A8T2EXS8_9BRAS</name>
<keyword evidence="4" id="KW-1185">Reference proteome</keyword>
<dbReference type="AlphaFoldDB" id="A0A8T2EXS8"/>
<evidence type="ECO:0000256" key="1">
    <source>
        <dbReference type="SAM" id="MobiDB-lite"/>
    </source>
</evidence>
<dbReference type="PANTHER" id="PTHR33223">
    <property type="entry name" value="CCHC-TYPE DOMAIN-CONTAINING PROTEIN"/>
    <property type="match status" value="1"/>
</dbReference>
<dbReference type="EMBL" id="JAEFBK010000003">
    <property type="protein sequence ID" value="KAG7627150.1"/>
    <property type="molecule type" value="Genomic_DNA"/>
</dbReference>
<protein>
    <submittedName>
        <fullName evidence="3">Retrotransposon gag domain</fullName>
    </submittedName>
</protein>
<sequence length="443" mass="49908">MQTQSKGSAHLLPFKDRIDKITLELQETKTKAACDHNRPSAMDQQYRPVDVQDPPNVDQPRNIGVGDAPRNHHQRQGIVPPPVQNNNFEIKSGLISMIQGNKFHGLPMENPLDHLDSFDRLCGLTKINGVTEDMFKLMLFPFSLGDKAYHLEKTLPPDSISSWDDCKKAFLAKFFSNARTTRLKNEISGFNQKNNETFCEAWERFKSYTTQCPHHGFKKASLLSTLYRGALPKIRMLLDIASNGNFLNKDVAEGWELVENLAQSDGCYNEDYDRSMRGTGGTEDKQSKDIKALNEKLDKLLLAQQKQIHYITDEEHFQMQEGGVSPNLLFSTTKVMSLNNSSMEIIQGQATGAMAFEKKIAELHNKIDCSYNDSNVKFEALNSKIKYVESQFASTSTPKHPQQLPPNAAQNPKDYATANAITIHQEDESPPSHQTLNTKDNST</sequence>
<proteinExistence type="predicted"/>
<comment type="caution">
    <text evidence="3">The sequence shown here is derived from an EMBL/GenBank/DDBJ whole genome shotgun (WGS) entry which is preliminary data.</text>
</comment>
<reference evidence="3 4" key="1">
    <citation type="submission" date="2020-12" db="EMBL/GenBank/DDBJ databases">
        <title>Concerted genomic and epigenomic changes stabilize Arabidopsis allopolyploids.</title>
        <authorList>
            <person name="Chen Z."/>
        </authorList>
    </citation>
    <scope>NUCLEOTIDE SEQUENCE [LARGE SCALE GENOMIC DNA]</scope>
    <source>
        <strain evidence="3">Allo738</strain>
        <tissue evidence="3">Leaf</tissue>
    </source>
</reference>
<feature type="domain" description="Retrotransposon gag" evidence="2">
    <location>
        <begin position="139"/>
        <end position="229"/>
    </location>
</feature>
<evidence type="ECO:0000313" key="4">
    <source>
        <dbReference type="Proteomes" id="UP000694240"/>
    </source>
</evidence>
<accession>A0A8T2EXS8</accession>
<evidence type="ECO:0000313" key="3">
    <source>
        <dbReference type="EMBL" id="KAG7627150.1"/>
    </source>
</evidence>
<feature type="region of interest" description="Disordered" evidence="1">
    <location>
        <begin position="392"/>
        <end position="443"/>
    </location>
</feature>
<dbReference type="Pfam" id="PF03732">
    <property type="entry name" value="Retrotrans_gag"/>
    <property type="match status" value="1"/>
</dbReference>
<gene>
    <name evidence="3" type="ORF">ISN45_At03g033510</name>
</gene>
<dbReference type="PANTHER" id="PTHR33223:SF11">
    <property type="entry name" value="ELEMENT PROTEIN, PUTATIVE-RELATED"/>
    <property type="match status" value="1"/>
</dbReference>
<dbReference type="InterPro" id="IPR005162">
    <property type="entry name" value="Retrotrans_gag_dom"/>
</dbReference>
<feature type="compositionally biased region" description="Polar residues" evidence="1">
    <location>
        <begin position="431"/>
        <end position="443"/>
    </location>
</feature>
<evidence type="ECO:0000259" key="2">
    <source>
        <dbReference type="Pfam" id="PF03732"/>
    </source>
</evidence>
<feature type="region of interest" description="Disordered" evidence="1">
    <location>
        <begin position="30"/>
        <end position="84"/>
    </location>
</feature>
<organism evidence="3 4">
    <name type="scientific">Arabidopsis thaliana x Arabidopsis arenosa</name>
    <dbReference type="NCBI Taxonomy" id="1240361"/>
    <lineage>
        <taxon>Eukaryota</taxon>
        <taxon>Viridiplantae</taxon>
        <taxon>Streptophyta</taxon>
        <taxon>Embryophyta</taxon>
        <taxon>Tracheophyta</taxon>
        <taxon>Spermatophyta</taxon>
        <taxon>Magnoliopsida</taxon>
        <taxon>eudicotyledons</taxon>
        <taxon>Gunneridae</taxon>
        <taxon>Pentapetalae</taxon>
        <taxon>rosids</taxon>
        <taxon>malvids</taxon>
        <taxon>Brassicales</taxon>
        <taxon>Brassicaceae</taxon>
        <taxon>Camelineae</taxon>
        <taxon>Arabidopsis</taxon>
    </lineage>
</organism>
<feature type="compositionally biased region" description="Low complexity" evidence="1">
    <location>
        <begin position="401"/>
        <end position="412"/>
    </location>
</feature>
<dbReference type="Proteomes" id="UP000694240">
    <property type="component" value="Chromosome 3"/>
</dbReference>